<evidence type="ECO:0000313" key="3">
    <source>
        <dbReference type="Proteomes" id="UP000235371"/>
    </source>
</evidence>
<organism evidence="2 3">
    <name type="scientific">Hyaloscypha bicolor E</name>
    <dbReference type="NCBI Taxonomy" id="1095630"/>
    <lineage>
        <taxon>Eukaryota</taxon>
        <taxon>Fungi</taxon>
        <taxon>Dikarya</taxon>
        <taxon>Ascomycota</taxon>
        <taxon>Pezizomycotina</taxon>
        <taxon>Leotiomycetes</taxon>
        <taxon>Helotiales</taxon>
        <taxon>Hyaloscyphaceae</taxon>
        <taxon>Hyaloscypha</taxon>
        <taxon>Hyaloscypha bicolor</taxon>
    </lineage>
</organism>
<dbReference type="OrthoDB" id="5398779at2759"/>
<feature type="transmembrane region" description="Helical" evidence="1">
    <location>
        <begin position="996"/>
        <end position="1021"/>
    </location>
</feature>
<dbReference type="RefSeq" id="XP_024740502.1">
    <property type="nucleotide sequence ID" value="XM_024886533.1"/>
</dbReference>
<dbReference type="EMBL" id="KZ613780">
    <property type="protein sequence ID" value="PMD63598.1"/>
    <property type="molecule type" value="Genomic_DNA"/>
</dbReference>
<evidence type="ECO:0000256" key="1">
    <source>
        <dbReference type="SAM" id="Phobius"/>
    </source>
</evidence>
<reference evidence="2 3" key="1">
    <citation type="submission" date="2016-04" db="EMBL/GenBank/DDBJ databases">
        <title>A degradative enzymes factory behind the ericoid mycorrhizal symbiosis.</title>
        <authorList>
            <consortium name="DOE Joint Genome Institute"/>
            <person name="Martino E."/>
            <person name="Morin E."/>
            <person name="Grelet G."/>
            <person name="Kuo A."/>
            <person name="Kohler A."/>
            <person name="Daghino S."/>
            <person name="Barry K."/>
            <person name="Choi C."/>
            <person name="Cichocki N."/>
            <person name="Clum A."/>
            <person name="Copeland A."/>
            <person name="Hainaut M."/>
            <person name="Haridas S."/>
            <person name="Labutti K."/>
            <person name="Lindquist E."/>
            <person name="Lipzen A."/>
            <person name="Khouja H.-R."/>
            <person name="Murat C."/>
            <person name="Ohm R."/>
            <person name="Olson A."/>
            <person name="Spatafora J."/>
            <person name="Veneault-Fourrey C."/>
            <person name="Henrissat B."/>
            <person name="Grigoriev I."/>
            <person name="Martin F."/>
            <person name="Perotto S."/>
        </authorList>
    </citation>
    <scope>NUCLEOTIDE SEQUENCE [LARGE SCALE GENOMIC DNA]</scope>
    <source>
        <strain evidence="2 3">E</strain>
    </source>
</reference>
<accession>A0A2J6TKU1</accession>
<feature type="transmembrane region" description="Helical" evidence="1">
    <location>
        <begin position="765"/>
        <end position="787"/>
    </location>
</feature>
<keyword evidence="1" id="KW-0812">Transmembrane</keyword>
<protein>
    <recommendedName>
        <fullName evidence="4">Heterokaryon incompatibility domain-containing protein</fullName>
    </recommendedName>
</protein>
<dbReference type="GeneID" id="36594610"/>
<gene>
    <name evidence="2" type="ORF">K444DRAFT_661042</name>
</gene>
<sequence length="1053" mass="118011">MEHLPWYPLSEVGRVRVPFICGDDHICNGDHFLDFAQQLGWESDQFESFAQLARRAQAWLFFGLLGIVGITPDQCISKTSPRGARVLAGTGEVSTTTVAGPSAGPDEQPLVDTSALPTLLSNLRDRNHDELLALKFRLTEATAKANHILTGEWIPLIRHYAKTQDTLTLWNSKPYAILFSIDVLLDTLQDTVADISPLELRPELRKVRRKSLLPDLTSVVANSLRYVGKCGSLAHRLDLKSSEFYHLLSLPNGLNVNHSRCAKAHCSCFDINEQTYRTKHVDDCIMCENHTVLEADLVRIIRQDEVPLIRSTTDKYGNVTIAIVKMTIDTDYIAISHVWACGLGNFQNNGLPQCQLQVIDSIRAINSMGRIYAGAAKVLVLDPALHRISLSSLQRREMEIDKAHHKELSVTRANMLVDASPWMARSWPLQEAALAPRIYVQFADKMFNYSHKRLGIATNLSSIPDQDLNESRLVWADPFDDSNEFLTGEALPYSPNTEFIKVWNQLTKRTTSYSEDVPAIFAALLYKSAGELLSVAPCYRTQAILRSLDFLPLDILTSERESLGREDSANGSNTDWVPRLPGSRIPVPTLDPAYGILQRVANGFLIQRQEIQEISHSTRALVCPSGLPSSGRFALADPNFKETFRVQINAFTPNSKDKSRGYETLEGPHLLLLISKPSIEDCLWNSGVLFAICEHTEDVLRVQLVKSTVTWCLQHNNEHSSEPYIVKDRIKAANPFSILIEMMYPFQYWQAQVGEFGSLSFLEPVVLVTLSLVLVSIGAILLVLITIGDRPVAAYFIALGVAIIVCIHATIAWARTINLRAAIRRRSRYFWALSFWDDGQARKILSSVPNPIPSGAVFVDLALMASLITPLSVLSGRVIDLSNANASLLIVGVCLIMFATVSPYLFRFPLLIYMRLQWYFSTFEYRTNGQTSPRVNVALRFISTWLQANFLTQLISLMAILVSVTMCTMFFFLLKATLLEDEKGGESLWRLLPPRIMVAVILVVILGVSIRLLASGTGMLVRDTRRRIQWMYEHNSAVSQENHETSDRNIQLV</sequence>
<keyword evidence="1" id="KW-1133">Transmembrane helix</keyword>
<feature type="transmembrane region" description="Helical" evidence="1">
    <location>
        <begin position="950"/>
        <end position="976"/>
    </location>
</feature>
<dbReference type="Proteomes" id="UP000235371">
    <property type="component" value="Unassembled WGS sequence"/>
</dbReference>
<proteinExistence type="predicted"/>
<dbReference type="InParanoid" id="A0A2J6TKU1"/>
<dbReference type="AlphaFoldDB" id="A0A2J6TKU1"/>
<keyword evidence="3" id="KW-1185">Reference proteome</keyword>
<feature type="transmembrane region" description="Helical" evidence="1">
    <location>
        <begin position="886"/>
        <end position="906"/>
    </location>
</feature>
<name>A0A2J6TKU1_9HELO</name>
<evidence type="ECO:0008006" key="4">
    <source>
        <dbReference type="Google" id="ProtNLM"/>
    </source>
</evidence>
<evidence type="ECO:0000313" key="2">
    <source>
        <dbReference type="EMBL" id="PMD63598.1"/>
    </source>
</evidence>
<keyword evidence="1" id="KW-0472">Membrane</keyword>
<feature type="transmembrane region" description="Helical" evidence="1">
    <location>
        <begin position="793"/>
        <end position="814"/>
    </location>
</feature>
<dbReference type="PANTHER" id="PTHR39596">
    <property type="match status" value="1"/>
</dbReference>
<dbReference type="PANTHER" id="PTHR39596:SF3">
    <property type="entry name" value="HETEROKARYON INCOMPATIBILITY DOMAIN-CONTAINING PROTEIN"/>
    <property type="match status" value="1"/>
</dbReference>